<reference evidence="1 2" key="1">
    <citation type="journal article" date="2007" name="Int. J. Syst. Evol. Microbiol.">
        <title>Oceanobacillus profundus sp. nov., isolated from a deep-sea sediment core.</title>
        <authorList>
            <person name="Kim Y.G."/>
            <person name="Choi D.H."/>
            <person name="Hyun S."/>
            <person name="Cho B.C."/>
        </authorList>
    </citation>
    <scope>NUCLEOTIDE SEQUENCE [LARGE SCALE GENOMIC DNA]</scope>
    <source>
        <strain evidence="1 2">DSM 18246</strain>
    </source>
</reference>
<gene>
    <name evidence="1" type="ORF">D1B32_11980</name>
</gene>
<sequence length="87" mass="10284">MTIDMNKKHEAITIATLAWQLIEEVKIEDERSKVAIISPESEEKAYVNSLKFFIDNNIIEPTDVDQRYILTELFFDAMKLYLERHVH</sequence>
<accession>A0A417YGL4</accession>
<protein>
    <submittedName>
        <fullName evidence="1">Uncharacterized protein</fullName>
    </submittedName>
</protein>
<comment type="caution">
    <text evidence="1">The sequence shown here is derived from an EMBL/GenBank/DDBJ whole genome shotgun (WGS) entry which is preliminary data.</text>
</comment>
<keyword evidence="2" id="KW-1185">Reference proteome</keyword>
<evidence type="ECO:0000313" key="2">
    <source>
        <dbReference type="Proteomes" id="UP000285456"/>
    </source>
</evidence>
<evidence type="ECO:0000313" key="1">
    <source>
        <dbReference type="EMBL" id="RHW31951.1"/>
    </source>
</evidence>
<dbReference type="EMBL" id="QWEH01000007">
    <property type="protein sequence ID" value="RHW31951.1"/>
    <property type="molecule type" value="Genomic_DNA"/>
</dbReference>
<organism evidence="1 2">
    <name type="scientific">Oceanobacillus profundus</name>
    <dbReference type="NCBI Taxonomy" id="372463"/>
    <lineage>
        <taxon>Bacteria</taxon>
        <taxon>Bacillati</taxon>
        <taxon>Bacillota</taxon>
        <taxon>Bacilli</taxon>
        <taxon>Bacillales</taxon>
        <taxon>Bacillaceae</taxon>
        <taxon>Oceanobacillus</taxon>
    </lineage>
</organism>
<dbReference type="RefSeq" id="WP_118889509.1">
    <property type="nucleotide sequence ID" value="NZ_PHUT01000007.1"/>
</dbReference>
<dbReference type="AlphaFoldDB" id="A0A417YGL4"/>
<dbReference type="Proteomes" id="UP000285456">
    <property type="component" value="Unassembled WGS sequence"/>
</dbReference>
<name>A0A417YGL4_9BACI</name>
<proteinExistence type="predicted"/>